<evidence type="ECO:0000313" key="2">
    <source>
        <dbReference type="EMBL" id="CAE0693882.1"/>
    </source>
</evidence>
<reference evidence="2" key="1">
    <citation type="submission" date="2021-01" db="EMBL/GenBank/DDBJ databases">
        <authorList>
            <person name="Corre E."/>
            <person name="Pelletier E."/>
            <person name="Niang G."/>
            <person name="Scheremetjew M."/>
            <person name="Finn R."/>
            <person name="Kale V."/>
            <person name="Holt S."/>
            <person name="Cochrane G."/>
            <person name="Meng A."/>
            <person name="Brown T."/>
            <person name="Cohen L."/>
        </authorList>
    </citation>
    <scope>NUCLEOTIDE SEQUENCE</scope>
    <source>
        <strain evidence="2">CCMP1756</strain>
    </source>
</reference>
<dbReference type="EMBL" id="HBIW01010915">
    <property type="protein sequence ID" value="CAE0693882.1"/>
    <property type="molecule type" value="Transcribed_RNA"/>
</dbReference>
<keyword evidence="4" id="KW-1185">Reference proteome</keyword>
<reference evidence="3" key="2">
    <citation type="submission" date="2021-11" db="EMBL/GenBank/DDBJ databases">
        <authorList>
            <consortium name="Genoscope - CEA"/>
            <person name="William W."/>
        </authorList>
    </citation>
    <scope>NUCLEOTIDE SEQUENCE</scope>
</reference>
<dbReference type="AlphaFoldDB" id="A0A7S4E6L8"/>
<protein>
    <submittedName>
        <fullName evidence="2">Uncharacterized protein</fullName>
    </submittedName>
</protein>
<dbReference type="EMBL" id="CAKKNE010000004">
    <property type="protein sequence ID" value="CAH0375028.1"/>
    <property type="molecule type" value="Genomic_DNA"/>
</dbReference>
<gene>
    <name evidence="2" type="ORF">PCAL00307_LOCUS9318</name>
    <name evidence="3" type="ORF">PECAL_4P23460</name>
</gene>
<name>A0A7S4E6L8_9STRA</name>
<evidence type="ECO:0000313" key="3">
    <source>
        <dbReference type="EMBL" id="CAH0375028.1"/>
    </source>
</evidence>
<proteinExistence type="predicted"/>
<accession>A0A7S4E6L8</accession>
<keyword evidence="1" id="KW-0472">Membrane</keyword>
<keyword evidence="1" id="KW-0812">Transmembrane</keyword>
<dbReference type="Proteomes" id="UP000789595">
    <property type="component" value="Unassembled WGS sequence"/>
</dbReference>
<evidence type="ECO:0000256" key="1">
    <source>
        <dbReference type="SAM" id="Phobius"/>
    </source>
</evidence>
<organism evidence="2">
    <name type="scientific">Pelagomonas calceolata</name>
    <dbReference type="NCBI Taxonomy" id="35677"/>
    <lineage>
        <taxon>Eukaryota</taxon>
        <taxon>Sar</taxon>
        <taxon>Stramenopiles</taxon>
        <taxon>Ochrophyta</taxon>
        <taxon>Pelagophyceae</taxon>
        <taxon>Pelagomonadales</taxon>
        <taxon>Pelagomonadaceae</taxon>
        <taxon>Pelagomonas</taxon>
    </lineage>
</organism>
<keyword evidence="1" id="KW-1133">Transmembrane helix</keyword>
<dbReference type="OrthoDB" id="197790at2759"/>
<sequence length="188" mass="21217">MSGIQSGSSHLIIPKRIFAVVTLGALGGLSGVLVSNHLYNRQVEQFLHEKTSAAKRANTQLTGEKDDYRALFNKLTVQMDEDAKDGKITQEESGGFHQLAQRLMEGLQSMQDLLEEKEFQLWEKEGLLEYQEERLVNTEDLETEMAAYINEMASQLLKRGKALPAGLADQPYFGGAKKAEEERRRFRP</sequence>
<feature type="transmembrane region" description="Helical" evidence="1">
    <location>
        <begin position="17"/>
        <end position="39"/>
    </location>
</feature>
<evidence type="ECO:0000313" key="4">
    <source>
        <dbReference type="Proteomes" id="UP000789595"/>
    </source>
</evidence>